<dbReference type="CDD" id="cd07483">
    <property type="entry name" value="Peptidases_S8_Subtilisin_Novo-like"/>
    <property type="match status" value="1"/>
</dbReference>
<dbReference type="InterPro" id="IPR000209">
    <property type="entry name" value="Peptidase_S8/S53_dom"/>
</dbReference>
<dbReference type="InterPro" id="IPR050131">
    <property type="entry name" value="Peptidase_S8_subtilisin-like"/>
</dbReference>
<dbReference type="AlphaFoldDB" id="A0A521BZZ8"/>
<comment type="similarity">
    <text evidence="1 5">Belongs to the peptidase S8 family.</text>
</comment>
<dbReference type="EMBL" id="FXTN01000003">
    <property type="protein sequence ID" value="SMO52796.1"/>
    <property type="molecule type" value="Genomic_DNA"/>
</dbReference>
<reference evidence="7 8" key="1">
    <citation type="submission" date="2017-05" db="EMBL/GenBank/DDBJ databases">
        <authorList>
            <person name="Varghese N."/>
            <person name="Submissions S."/>
        </authorList>
    </citation>
    <scope>NUCLEOTIDE SEQUENCE [LARGE SCALE GENOMIC DNA]</scope>
    <source>
        <strain evidence="7 8">DSM 19036</strain>
    </source>
</reference>
<keyword evidence="2 5" id="KW-0645">Protease</keyword>
<evidence type="ECO:0000256" key="5">
    <source>
        <dbReference type="PROSITE-ProRule" id="PRU01240"/>
    </source>
</evidence>
<dbReference type="Gene3D" id="3.40.50.200">
    <property type="entry name" value="Peptidase S8/S53 domain"/>
    <property type="match status" value="2"/>
</dbReference>
<dbReference type="GO" id="GO:0006508">
    <property type="term" value="P:proteolysis"/>
    <property type="evidence" value="ECO:0007669"/>
    <property type="project" value="UniProtKB-KW"/>
</dbReference>
<keyword evidence="4 5" id="KW-0720">Serine protease</keyword>
<dbReference type="OrthoDB" id="9798386at2"/>
<evidence type="ECO:0000256" key="4">
    <source>
        <dbReference type="ARBA" id="ARBA00022825"/>
    </source>
</evidence>
<dbReference type="RefSeq" id="WP_142527335.1">
    <property type="nucleotide sequence ID" value="NZ_CBCSJO010000004.1"/>
</dbReference>
<dbReference type="SUPFAM" id="SSF52743">
    <property type="entry name" value="Subtilisin-like"/>
    <property type="match status" value="1"/>
</dbReference>
<keyword evidence="3 5" id="KW-0378">Hydrolase</keyword>
<dbReference type="Proteomes" id="UP000320300">
    <property type="component" value="Unassembled WGS sequence"/>
</dbReference>
<evidence type="ECO:0000256" key="2">
    <source>
        <dbReference type="ARBA" id="ARBA00022670"/>
    </source>
</evidence>
<dbReference type="PANTHER" id="PTHR43806">
    <property type="entry name" value="PEPTIDASE S8"/>
    <property type="match status" value="1"/>
</dbReference>
<dbReference type="Pfam" id="PF00082">
    <property type="entry name" value="Peptidase_S8"/>
    <property type="match status" value="1"/>
</dbReference>
<dbReference type="InterPro" id="IPR022398">
    <property type="entry name" value="Peptidase_S8_His-AS"/>
</dbReference>
<dbReference type="GO" id="GO:0004252">
    <property type="term" value="F:serine-type endopeptidase activity"/>
    <property type="evidence" value="ECO:0007669"/>
    <property type="project" value="UniProtKB-UniRule"/>
</dbReference>
<dbReference type="InterPro" id="IPR036852">
    <property type="entry name" value="Peptidase_S8/S53_dom_sf"/>
</dbReference>
<evidence type="ECO:0000259" key="6">
    <source>
        <dbReference type="Pfam" id="PF00082"/>
    </source>
</evidence>
<feature type="active site" description="Charge relay system" evidence="5">
    <location>
        <position position="286"/>
    </location>
</feature>
<name>A0A521BZZ8_9SPHI</name>
<dbReference type="InterPro" id="IPR034080">
    <property type="entry name" value="Protease_P7-like_dom"/>
</dbReference>
<feature type="active site" description="Charge relay system" evidence="5">
    <location>
        <position position="70"/>
    </location>
</feature>
<sequence length="533" mass="58104">MNKLTNKIVLKSALSIIFIAGFGFQSFAQKKNWQNLDLKKDSVFGIDTEKAYAELLKGKKSSTVVVGVLDGGVDINHEDLKRIIWVNKKEKAGNGKDDDKNGYIDDVNGWNFLGSSKGSVNQETLELTRILRRDKAKFENVTAATVTPADSAAFNQYLKAKIDYEKQTDEAKNAVANIGGLKKVLDAMVKKMGKEKPERADFQNFKPETAMEDRLKGIMVSQLQNSTFEAFYNSQIVKGLEHYQDQLDYNLNLDFDPRPELVGDNYADSKQTNYGSNDVKGPDASHGTHVAGIIGADRTNTIGIQGVADNVLIMGVRAVPNGDERDKDVANTIRYAVANGAKVVNMSFGKAYSWDKKTVDEAVKYAVSKDVLLVQAAGNDNKNLDVEKSFPSRVYEDGSIASSYIVVGASGPADDKTLKADFSNYGKTTVDVFAPGVQIYSTVPDNKYEAYNGTSMASPVVAGLAALIRSYYPKLSAVQVKEIILKSVVKVNHNVDIEGEEGTAPQSVPFADLCITGGIVNAYEALKLAATYK</sequence>
<feature type="domain" description="Peptidase S8/S53" evidence="6">
    <location>
        <begin position="62"/>
        <end position="490"/>
    </location>
</feature>
<dbReference type="PRINTS" id="PR00723">
    <property type="entry name" value="SUBTILISIN"/>
</dbReference>
<proteinExistence type="inferred from homology"/>
<evidence type="ECO:0000313" key="7">
    <source>
        <dbReference type="EMBL" id="SMO52796.1"/>
    </source>
</evidence>
<dbReference type="PANTHER" id="PTHR43806:SF11">
    <property type="entry name" value="CEREVISIN-RELATED"/>
    <property type="match status" value="1"/>
</dbReference>
<organism evidence="7 8">
    <name type="scientific">Pedobacter westerhofensis</name>
    <dbReference type="NCBI Taxonomy" id="425512"/>
    <lineage>
        <taxon>Bacteria</taxon>
        <taxon>Pseudomonadati</taxon>
        <taxon>Bacteroidota</taxon>
        <taxon>Sphingobacteriia</taxon>
        <taxon>Sphingobacteriales</taxon>
        <taxon>Sphingobacteriaceae</taxon>
        <taxon>Pedobacter</taxon>
    </lineage>
</organism>
<keyword evidence="8" id="KW-1185">Reference proteome</keyword>
<dbReference type="PROSITE" id="PS00137">
    <property type="entry name" value="SUBTILASE_HIS"/>
    <property type="match status" value="1"/>
</dbReference>
<protein>
    <submittedName>
        <fullName evidence="7">Subtilase family protein</fullName>
    </submittedName>
</protein>
<evidence type="ECO:0000256" key="3">
    <source>
        <dbReference type="ARBA" id="ARBA00022801"/>
    </source>
</evidence>
<evidence type="ECO:0000256" key="1">
    <source>
        <dbReference type="ARBA" id="ARBA00011073"/>
    </source>
</evidence>
<dbReference type="PROSITE" id="PS51892">
    <property type="entry name" value="SUBTILASE"/>
    <property type="match status" value="1"/>
</dbReference>
<dbReference type="InterPro" id="IPR015500">
    <property type="entry name" value="Peptidase_S8_subtilisin-rel"/>
</dbReference>
<dbReference type="InterPro" id="IPR023828">
    <property type="entry name" value="Peptidase_S8_Ser-AS"/>
</dbReference>
<feature type="active site" description="Charge relay system" evidence="5">
    <location>
        <position position="455"/>
    </location>
</feature>
<evidence type="ECO:0000313" key="8">
    <source>
        <dbReference type="Proteomes" id="UP000320300"/>
    </source>
</evidence>
<dbReference type="PROSITE" id="PS00138">
    <property type="entry name" value="SUBTILASE_SER"/>
    <property type="match status" value="1"/>
</dbReference>
<accession>A0A521BZZ8</accession>
<gene>
    <name evidence="7" type="ORF">SAMN06265348_103121</name>
</gene>